<evidence type="ECO:0000313" key="2">
    <source>
        <dbReference type="Proteomes" id="UP000789901"/>
    </source>
</evidence>
<feature type="non-terminal residue" evidence="1">
    <location>
        <position position="81"/>
    </location>
</feature>
<evidence type="ECO:0000313" key="1">
    <source>
        <dbReference type="EMBL" id="CAG8855583.1"/>
    </source>
</evidence>
<sequence length="81" mass="9439">DEVIECGWNCVYNSQTSSMNYHLGSVHKKYKEKSAIKELISESCNNAAITTDLWMSYAKDGYIRITCYWLNNNMELYDILI</sequence>
<dbReference type="EMBL" id="CAJVQB010150931">
    <property type="protein sequence ID" value="CAG8855583.1"/>
    <property type="molecule type" value="Genomic_DNA"/>
</dbReference>
<dbReference type="Proteomes" id="UP000789901">
    <property type="component" value="Unassembled WGS sequence"/>
</dbReference>
<gene>
    <name evidence="1" type="ORF">GMARGA_LOCUS44404</name>
</gene>
<name>A0ABN7XMI2_GIGMA</name>
<keyword evidence="2" id="KW-1185">Reference proteome</keyword>
<comment type="caution">
    <text evidence="1">The sequence shown here is derived from an EMBL/GenBank/DDBJ whole genome shotgun (WGS) entry which is preliminary data.</text>
</comment>
<accession>A0ABN7XMI2</accession>
<protein>
    <submittedName>
        <fullName evidence="1">28855_t:CDS:1</fullName>
    </submittedName>
</protein>
<feature type="non-terminal residue" evidence="1">
    <location>
        <position position="1"/>
    </location>
</feature>
<organism evidence="1 2">
    <name type="scientific">Gigaspora margarita</name>
    <dbReference type="NCBI Taxonomy" id="4874"/>
    <lineage>
        <taxon>Eukaryota</taxon>
        <taxon>Fungi</taxon>
        <taxon>Fungi incertae sedis</taxon>
        <taxon>Mucoromycota</taxon>
        <taxon>Glomeromycotina</taxon>
        <taxon>Glomeromycetes</taxon>
        <taxon>Diversisporales</taxon>
        <taxon>Gigasporaceae</taxon>
        <taxon>Gigaspora</taxon>
    </lineage>
</organism>
<proteinExistence type="predicted"/>
<reference evidence="1 2" key="1">
    <citation type="submission" date="2021-06" db="EMBL/GenBank/DDBJ databases">
        <authorList>
            <person name="Kallberg Y."/>
            <person name="Tangrot J."/>
            <person name="Rosling A."/>
        </authorList>
    </citation>
    <scope>NUCLEOTIDE SEQUENCE [LARGE SCALE GENOMIC DNA]</scope>
    <source>
        <strain evidence="1 2">120-4 pot B 10/14</strain>
    </source>
</reference>